<dbReference type="RefSeq" id="WP_281807633.1">
    <property type="nucleotide sequence ID" value="NZ_BSDO01000003.1"/>
</dbReference>
<feature type="region of interest" description="Disordered" evidence="1">
    <location>
        <begin position="65"/>
        <end position="97"/>
    </location>
</feature>
<proteinExistence type="predicted"/>
<gene>
    <name evidence="2" type="ORF">GGQ86_002492</name>
</gene>
<organism evidence="2 3">
    <name type="scientific">Xanthobacter flavus</name>
    <dbReference type="NCBI Taxonomy" id="281"/>
    <lineage>
        <taxon>Bacteria</taxon>
        <taxon>Pseudomonadati</taxon>
        <taxon>Pseudomonadota</taxon>
        <taxon>Alphaproteobacteria</taxon>
        <taxon>Hyphomicrobiales</taxon>
        <taxon>Xanthobacteraceae</taxon>
        <taxon>Xanthobacter</taxon>
    </lineage>
</organism>
<sequence>MEQPHGSAVPSARPARGALARRLYLEGASMAEIRRQTGLSSAGVYYWIDREMGPDGTFLFNPVPRRTAHPVGGQPAKARAAQASNNRSSNLSGKPDRRGLLKRLWRAAERQINEIEDRLARAADPSEAPRPEPEKDARALAVLARTLRELTALEAEAKKRRKAKDQDGTVRDLDTFRRELARRLDRLRESGDGPGVS</sequence>
<comment type="caution">
    <text evidence="2">The sequence shown here is derived from an EMBL/GenBank/DDBJ whole genome shotgun (WGS) entry which is preliminary data.</text>
</comment>
<dbReference type="Proteomes" id="UP001245370">
    <property type="component" value="Unassembled WGS sequence"/>
</dbReference>
<protein>
    <submittedName>
        <fullName evidence="2">Uncharacterized protein YjcR</fullName>
    </submittedName>
</protein>
<name>A0ABU1KGR8_XANFL</name>
<keyword evidence="3" id="KW-1185">Reference proteome</keyword>
<evidence type="ECO:0000313" key="3">
    <source>
        <dbReference type="Proteomes" id="UP001245370"/>
    </source>
</evidence>
<dbReference type="GeneID" id="95763194"/>
<reference evidence="2 3" key="1">
    <citation type="submission" date="2023-07" db="EMBL/GenBank/DDBJ databases">
        <title>Genomic Encyclopedia of Type Strains, Phase IV (KMG-IV): sequencing the most valuable type-strain genomes for metagenomic binning, comparative biology and taxonomic classification.</title>
        <authorList>
            <person name="Goeker M."/>
        </authorList>
    </citation>
    <scope>NUCLEOTIDE SEQUENCE [LARGE SCALE GENOMIC DNA]</scope>
    <source>
        <strain evidence="2 3">DSM 338</strain>
    </source>
</reference>
<feature type="compositionally biased region" description="Low complexity" evidence="1">
    <location>
        <begin position="76"/>
        <end position="90"/>
    </location>
</feature>
<accession>A0ABU1KGR8</accession>
<evidence type="ECO:0000256" key="1">
    <source>
        <dbReference type="SAM" id="MobiDB-lite"/>
    </source>
</evidence>
<dbReference type="EMBL" id="JAVDPY010000004">
    <property type="protein sequence ID" value="MDR6334016.1"/>
    <property type="molecule type" value="Genomic_DNA"/>
</dbReference>
<evidence type="ECO:0000313" key="2">
    <source>
        <dbReference type="EMBL" id="MDR6334016.1"/>
    </source>
</evidence>